<evidence type="ECO:0000256" key="1">
    <source>
        <dbReference type="ARBA" id="ARBA00004141"/>
    </source>
</evidence>
<accession>A0A1S3NQ42</accession>
<dbReference type="Proteomes" id="UP001652741">
    <property type="component" value="Chromosome ssa20"/>
</dbReference>
<evidence type="ECO:0000256" key="3">
    <source>
        <dbReference type="ARBA" id="ARBA00022692"/>
    </source>
</evidence>
<evidence type="ECO:0000256" key="4">
    <source>
        <dbReference type="ARBA" id="ARBA00022989"/>
    </source>
</evidence>
<dbReference type="PANTHER" id="PTHR14198:SF22">
    <property type="entry name" value="TRANSMEMBRANE 4 L6 FAMILY MEMBER 19"/>
    <property type="match status" value="1"/>
</dbReference>
<keyword evidence="5 6" id="KW-0472">Membrane</keyword>
<dbReference type="InterPro" id="IPR008661">
    <property type="entry name" value="L6_membrane"/>
</dbReference>
<proteinExistence type="inferred from homology"/>
<evidence type="ECO:0000313" key="7">
    <source>
        <dbReference type="Proteomes" id="UP001652741"/>
    </source>
</evidence>
<keyword evidence="7" id="KW-1185">Reference proteome</keyword>
<feature type="transmembrane region" description="Helical" evidence="6">
    <location>
        <begin position="160"/>
        <end position="190"/>
    </location>
</feature>
<comment type="subcellular location">
    <subcellularLocation>
        <location evidence="1">Membrane</location>
        <topology evidence="1">Multi-pass membrane protein</topology>
    </subcellularLocation>
</comment>
<reference evidence="8" key="1">
    <citation type="submission" date="2025-08" db="UniProtKB">
        <authorList>
            <consortium name="RefSeq"/>
        </authorList>
    </citation>
    <scope>IDENTIFICATION</scope>
</reference>
<dbReference type="RefSeq" id="XP_014017504.2">
    <property type="nucleotide sequence ID" value="XM_014162029.2"/>
</dbReference>
<evidence type="ECO:0000256" key="5">
    <source>
        <dbReference type="ARBA" id="ARBA00023136"/>
    </source>
</evidence>
<keyword evidence="3 6" id="KW-0812">Transmembrane</keyword>
<dbReference type="AlphaFoldDB" id="A0A1S3NQ42"/>
<feature type="transmembrane region" description="Helical" evidence="6">
    <location>
        <begin position="12"/>
        <end position="31"/>
    </location>
</feature>
<dbReference type="PANTHER" id="PTHR14198">
    <property type="entry name" value="TRANSMEMBRANE 4 L6 FAMILY MEMBER 1-RELATED"/>
    <property type="match status" value="1"/>
</dbReference>
<dbReference type="Pfam" id="PF05805">
    <property type="entry name" value="L6_membrane"/>
    <property type="match status" value="1"/>
</dbReference>
<dbReference type="GeneID" id="106580698"/>
<evidence type="ECO:0000256" key="2">
    <source>
        <dbReference type="ARBA" id="ARBA00006193"/>
    </source>
</evidence>
<comment type="similarity">
    <text evidence="2">Belongs to the L6 tetraspanin family.</text>
</comment>
<sequence length="202" mass="21639">MCVTSCSRCVGVSLVPMAFVCMLANGLLLLPDLKAHYLLDGHVTREARWGTGLWASGFLVLIGARGFVIGSSREGCCAYRIEMLCQVGCSCVALAAAAFCCLVSATGLVQGPLCLHNSTQGLAWEMPLKLQKSGDPIYLFDRTLWPAACEEPRNIVQWNVVLFSVLMATSALQAILCAAHTINAILGIIFGPRFCKNKVSPA</sequence>
<dbReference type="GO" id="GO:0016020">
    <property type="term" value="C:membrane"/>
    <property type="evidence" value="ECO:0007669"/>
    <property type="project" value="UniProtKB-SubCell"/>
</dbReference>
<keyword evidence="4 6" id="KW-1133">Transmembrane helix</keyword>
<evidence type="ECO:0000256" key="6">
    <source>
        <dbReference type="SAM" id="Phobius"/>
    </source>
</evidence>
<feature type="transmembrane region" description="Helical" evidence="6">
    <location>
        <begin position="83"/>
        <end position="109"/>
    </location>
</feature>
<gene>
    <name evidence="8" type="primary">LOC106580698</name>
</gene>
<evidence type="ECO:0000313" key="8">
    <source>
        <dbReference type="RefSeq" id="XP_014017504.2"/>
    </source>
</evidence>
<dbReference type="STRING" id="8030.ENSSSAP00000094196"/>
<organism evidence="7 8">
    <name type="scientific">Salmo salar</name>
    <name type="common">Atlantic salmon</name>
    <dbReference type="NCBI Taxonomy" id="8030"/>
    <lineage>
        <taxon>Eukaryota</taxon>
        <taxon>Metazoa</taxon>
        <taxon>Chordata</taxon>
        <taxon>Craniata</taxon>
        <taxon>Vertebrata</taxon>
        <taxon>Euteleostomi</taxon>
        <taxon>Actinopterygii</taxon>
        <taxon>Neopterygii</taxon>
        <taxon>Teleostei</taxon>
        <taxon>Protacanthopterygii</taxon>
        <taxon>Salmoniformes</taxon>
        <taxon>Salmonidae</taxon>
        <taxon>Salmoninae</taxon>
        <taxon>Salmo</taxon>
    </lineage>
</organism>
<name>A0A1S3NQ42_SALSA</name>
<dbReference type="KEGG" id="sasa:106580698"/>
<protein>
    <submittedName>
        <fullName evidence="8">Transmembrane 4 L6 family member 5</fullName>
    </submittedName>
</protein>
<feature type="transmembrane region" description="Helical" evidence="6">
    <location>
        <begin position="51"/>
        <end position="71"/>
    </location>
</feature>